<proteinExistence type="predicted"/>
<feature type="compositionally biased region" description="Low complexity" evidence="1">
    <location>
        <begin position="278"/>
        <end position="293"/>
    </location>
</feature>
<name>A0A061HED6_9BASI</name>
<gene>
    <name evidence="3" type="ORF">PFL1_03256</name>
</gene>
<dbReference type="InterPro" id="IPR004827">
    <property type="entry name" value="bZIP"/>
</dbReference>
<dbReference type="EMBL" id="KE361632">
    <property type="protein sequence ID" value="EPQ28966.1"/>
    <property type="molecule type" value="Genomic_DNA"/>
</dbReference>
<feature type="compositionally biased region" description="Acidic residues" evidence="1">
    <location>
        <begin position="60"/>
        <end position="73"/>
    </location>
</feature>
<feature type="region of interest" description="Disordered" evidence="1">
    <location>
        <begin position="240"/>
        <end position="359"/>
    </location>
</feature>
<feature type="compositionally biased region" description="Low complexity" evidence="1">
    <location>
        <begin position="84"/>
        <end position="103"/>
    </location>
</feature>
<feature type="compositionally biased region" description="Basic and acidic residues" evidence="1">
    <location>
        <begin position="838"/>
        <end position="854"/>
    </location>
</feature>
<dbReference type="PROSITE" id="PS00036">
    <property type="entry name" value="BZIP_BASIC"/>
    <property type="match status" value="1"/>
</dbReference>
<dbReference type="Pfam" id="PF11905">
    <property type="entry name" value="DUF3425"/>
    <property type="match status" value="1"/>
</dbReference>
<dbReference type="SMART" id="SM00338">
    <property type="entry name" value="BRLZ"/>
    <property type="match status" value="1"/>
</dbReference>
<evidence type="ECO:0000313" key="3">
    <source>
        <dbReference type="EMBL" id="EPQ28966.1"/>
    </source>
</evidence>
<dbReference type="RefSeq" id="XP_007878964.1">
    <property type="nucleotide sequence ID" value="XM_007880773.1"/>
</dbReference>
<evidence type="ECO:0000259" key="2">
    <source>
        <dbReference type="PROSITE" id="PS00036"/>
    </source>
</evidence>
<dbReference type="OrthoDB" id="2245989at2759"/>
<dbReference type="Pfam" id="PF00170">
    <property type="entry name" value="bZIP_1"/>
    <property type="match status" value="1"/>
</dbReference>
<evidence type="ECO:0000313" key="4">
    <source>
        <dbReference type="Proteomes" id="UP000053664"/>
    </source>
</evidence>
<dbReference type="PANTHER" id="PTHR38116:SF9">
    <property type="entry name" value="BZIP DOMAIN-CONTAINING PROTEIN"/>
    <property type="match status" value="1"/>
</dbReference>
<dbReference type="InterPro" id="IPR021833">
    <property type="entry name" value="DUF3425"/>
</dbReference>
<dbReference type="SUPFAM" id="SSF57959">
    <property type="entry name" value="Leucine zipper domain"/>
    <property type="match status" value="1"/>
</dbReference>
<dbReference type="GeneID" id="19317366"/>
<organism evidence="3 4">
    <name type="scientific">Pseudozyma flocculosa PF-1</name>
    <dbReference type="NCBI Taxonomy" id="1277687"/>
    <lineage>
        <taxon>Eukaryota</taxon>
        <taxon>Fungi</taxon>
        <taxon>Dikarya</taxon>
        <taxon>Basidiomycota</taxon>
        <taxon>Ustilaginomycotina</taxon>
        <taxon>Ustilaginomycetes</taxon>
        <taxon>Ustilaginales</taxon>
        <taxon>Ustilaginaceae</taxon>
        <taxon>Pseudozyma</taxon>
    </lineage>
</organism>
<feature type="compositionally biased region" description="Polar residues" evidence="1">
    <location>
        <begin position="585"/>
        <end position="605"/>
    </location>
</feature>
<feature type="domain" description="BZIP" evidence="2">
    <location>
        <begin position="114"/>
        <end position="128"/>
    </location>
</feature>
<dbReference type="KEGG" id="pfp:PFL1_03256"/>
<dbReference type="Gene3D" id="1.20.5.170">
    <property type="match status" value="1"/>
</dbReference>
<dbReference type="CDD" id="cd14688">
    <property type="entry name" value="bZIP_YAP"/>
    <property type="match status" value="1"/>
</dbReference>
<feature type="compositionally biased region" description="Polar residues" evidence="1">
    <location>
        <begin position="249"/>
        <end position="263"/>
    </location>
</feature>
<dbReference type="InterPro" id="IPR046347">
    <property type="entry name" value="bZIP_sf"/>
</dbReference>
<feature type="compositionally biased region" description="Low complexity" evidence="1">
    <location>
        <begin position="566"/>
        <end position="584"/>
    </location>
</feature>
<dbReference type="Proteomes" id="UP000053664">
    <property type="component" value="Unassembled WGS sequence"/>
</dbReference>
<protein>
    <recommendedName>
        <fullName evidence="2">BZIP domain-containing protein</fullName>
    </recommendedName>
</protein>
<dbReference type="eggNOG" id="ENOG502S26C">
    <property type="taxonomic scope" value="Eukaryota"/>
</dbReference>
<dbReference type="AlphaFoldDB" id="A0A061HED6"/>
<sequence>MPPAHRGPTGAPIDRWTTASATAIASGFNAAMALGPQPKIATSNSNAAGPYATASFADTISDEDDDDDEDNPGDDQGVSPPNGATSTAKQKAKGKAAATATTSRTKDAAALAHRKEQNRAAQREFRQRKQQYIRALEARVELLSSDHDTQVDRLRFALRQLLAENNTLRTIVASLASFIGSGDIGGCMAQAGLTRAELEDAMNNRSEKTMTEAWQNWPGAKECEALRQIRLESNIPLDGLPESKLPYGCSTSSRQGQASQATQPPNPRADQEDIQTQAEPAATTSAKAKTPADASKKRKRSASGQQRPALVTHRKSVAQATDTSAPLDGHGTAAASQPQLDPGTDEWQRSSQRSQTTAASLSGLGASVAAPPGSALDPSAAAAAAAAAITAALPPAQVQAQAQALAPASIASTLTIVPASTAPADGPFASPELWQQQQQLSHLYMLQQQSPSNSLDATFLQTLFGDLGGQTGTGSGTADHIAATPGAASLDPASPFSLLASMQMMAGGVGSSSSSSNGGTSDDYGAALMSFSPAAITPTRAAASGSAGGEPLPAAGATLLPLTRSSSISAGTAGPAPAQQARRSSGGTPTSFHQQLHRTSTSSGPNPMRKRYTRVVAAVNRMLRKRGFHEFVDLPPDCELTHEDLRHVEEQERSRPYLILAHHGFEGDLQDELETRGPDGRAQHKLLNRRHIERIEDSFIQLHYHFQNFRMNPKYRLPPLLRPTPIQQAQPHAPDIDSVPWSSIRDALILYPQLDFDEVIFEMIRGAEIHDGDILMEEQWEIHRPFLVRFPIMAEDKVLDVSNAWRKRRGQEPLTREQLWRDHAMLREAERRKWKELGEPFPLPDRDFVPRPRPDPTSTGGPSAIATTSSES</sequence>
<dbReference type="GO" id="GO:0003700">
    <property type="term" value="F:DNA-binding transcription factor activity"/>
    <property type="evidence" value="ECO:0007669"/>
    <property type="project" value="InterPro"/>
</dbReference>
<feature type="compositionally biased region" description="Basic and acidic residues" evidence="1">
    <location>
        <begin position="113"/>
        <end position="125"/>
    </location>
</feature>
<accession>A0A061HED6</accession>
<feature type="region of interest" description="Disordered" evidence="1">
    <location>
        <begin position="37"/>
        <end position="125"/>
    </location>
</feature>
<feature type="region of interest" description="Disordered" evidence="1">
    <location>
        <begin position="566"/>
        <end position="610"/>
    </location>
</feature>
<dbReference type="PANTHER" id="PTHR38116">
    <property type="entry name" value="CHROMOSOME 7, WHOLE GENOME SHOTGUN SEQUENCE"/>
    <property type="match status" value="1"/>
</dbReference>
<dbReference type="HOGENOM" id="CLU_376521_0_0_1"/>
<feature type="region of interest" description="Disordered" evidence="1">
    <location>
        <begin position="838"/>
        <end position="872"/>
    </location>
</feature>
<evidence type="ECO:0000256" key="1">
    <source>
        <dbReference type="SAM" id="MobiDB-lite"/>
    </source>
</evidence>
<feature type="compositionally biased region" description="Polar residues" evidence="1">
    <location>
        <begin position="857"/>
        <end position="872"/>
    </location>
</feature>
<reference evidence="3 4" key="1">
    <citation type="journal article" date="2013" name="Plant Cell">
        <title>The transition from a phytopathogenic smut ancestor to an anamorphic biocontrol agent deciphered by comparative whole-genome analysis.</title>
        <authorList>
            <person name="Lefebvre F."/>
            <person name="Joly D.L."/>
            <person name="Labbe C."/>
            <person name="Teichmann B."/>
            <person name="Linning R."/>
            <person name="Belzile F."/>
            <person name="Bakkeren G."/>
            <person name="Belanger R.R."/>
        </authorList>
    </citation>
    <scope>NUCLEOTIDE SEQUENCE [LARGE SCALE GENOMIC DNA]</scope>
    <source>
        <strain evidence="3 4">PF-1</strain>
    </source>
</reference>